<dbReference type="AlphaFoldDB" id="A0A2M6XU42"/>
<comment type="caution">
    <text evidence="16">The sequence shown here is derived from an EMBL/GenBank/DDBJ whole genome shotgun (WGS) entry which is preliminary data.</text>
</comment>
<dbReference type="SUPFAM" id="SSF56519">
    <property type="entry name" value="Penicillin binding protein dimerisation domain"/>
    <property type="match status" value="1"/>
</dbReference>
<keyword evidence="7" id="KW-0378">Hydrolase</keyword>
<keyword evidence="5" id="KW-0645">Protease</keyword>
<gene>
    <name evidence="16" type="primary">mrdA</name>
    <name evidence="16" type="ORF">COT20_02430</name>
</gene>
<evidence type="ECO:0000256" key="5">
    <source>
        <dbReference type="ARBA" id="ARBA00022670"/>
    </source>
</evidence>
<dbReference type="Gene3D" id="3.30.1390.30">
    <property type="entry name" value="Penicillin-binding protein 2a, domain 3"/>
    <property type="match status" value="1"/>
</dbReference>
<dbReference type="InterPro" id="IPR005311">
    <property type="entry name" value="PBP_dimer"/>
</dbReference>
<dbReference type="InterPro" id="IPR001460">
    <property type="entry name" value="PCN-bd_Tpept"/>
</dbReference>
<dbReference type="Pfam" id="PF03717">
    <property type="entry name" value="PBP_dimer"/>
    <property type="match status" value="1"/>
</dbReference>
<evidence type="ECO:0000256" key="13">
    <source>
        <dbReference type="SAM" id="Phobius"/>
    </source>
</evidence>
<evidence type="ECO:0000259" key="15">
    <source>
        <dbReference type="Pfam" id="PF03717"/>
    </source>
</evidence>
<evidence type="ECO:0000256" key="6">
    <source>
        <dbReference type="ARBA" id="ARBA00022692"/>
    </source>
</evidence>
<evidence type="ECO:0000256" key="7">
    <source>
        <dbReference type="ARBA" id="ARBA00022801"/>
    </source>
</evidence>
<evidence type="ECO:0000259" key="14">
    <source>
        <dbReference type="Pfam" id="PF00905"/>
    </source>
</evidence>
<dbReference type="InterPro" id="IPR036138">
    <property type="entry name" value="PBP_dimer_sf"/>
</dbReference>
<dbReference type="GO" id="GO:0005886">
    <property type="term" value="C:plasma membrane"/>
    <property type="evidence" value="ECO:0007669"/>
    <property type="project" value="UniProtKB-SubCell"/>
</dbReference>
<dbReference type="Gene3D" id="3.90.1310.10">
    <property type="entry name" value="Penicillin-binding protein 2a (Domain 2)"/>
    <property type="match status" value="1"/>
</dbReference>
<keyword evidence="9" id="KW-0573">Peptidoglycan synthesis</keyword>
<dbReference type="GO" id="GO:0071555">
    <property type="term" value="P:cell wall organization"/>
    <property type="evidence" value="ECO:0007669"/>
    <property type="project" value="UniProtKB-KW"/>
</dbReference>
<dbReference type="GO" id="GO:0009002">
    <property type="term" value="F:serine-type D-Ala-D-Ala carboxypeptidase activity"/>
    <property type="evidence" value="ECO:0007669"/>
    <property type="project" value="InterPro"/>
</dbReference>
<dbReference type="Gene3D" id="3.40.710.10">
    <property type="entry name" value="DD-peptidase/beta-lactamase superfamily"/>
    <property type="match status" value="1"/>
</dbReference>
<keyword evidence="11 13" id="KW-0472">Membrane</keyword>
<evidence type="ECO:0000256" key="2">
    <source>
        <dbReference type="ARBA" id="ARBA00004236"/>
    </source>
</evidence>
<evidence type="ECO:0000256" key="11">
    <source>
        <dbReference type="ARBA" id="ARBA00023136"/>
    </source>
</evidence>
<comment type="subcellular location">
    <subcellularLocation>
        <location evidence="2">Cell membrane</location>
    </subcellularLocation>
    <subcellularLocation>
        <location evidence="1">Membrane</location>
        <topology evidence="1">Single-pass membrane protein</topology>
    </subcellularLocation>
</comment>
<dbReference type="InterPro" id="IPR017790">
    <property type="entry name" value="Penicillin-binding_protein_2"/>
</dbReference>
<dbReference type="GO" id="GO:0009252">
    <property type="term" value="P:peptidoglycan biosynthetic process"/>
    <property type="evidence" value="ECO:0007669"/>
    <property type="project" value="UniProtKB-KW"/>
</dbReference>
<evidence type="ECO:0000256" key="3">
    <source>
        <dbReference type="ARBA" id="ARBA00022475"/>
    </source>
</evidence>
<name>A0A2M6XU42_9BACT</name>
<evidence type="ECO:0000256" key="4">
    <source>
        <dbReference type="ARBA" id="ARBA00022519"/>
    </source>
</evidence>
<proteinExistence type="predicted"/>
<accession>A0A2M6XU42</accession>
<evidence type="ECO:0000256" key="1">
    <source>
        <dbReference type="ARBA" id="ARBA00004167"/>
    </source>
</evidence>
<reference evidence="17" key="1">
    <citation type="submission" date="2017-09" db="EMBL/GenBank/DDBJ databases">
        <title>Depth-based differentiation of microbial function through sediment-hosted aquifers and enrichment of novel symbionts in the deep terrestrial subsurface.</title>
        <authorList>
            <person name="Probst A.J."/>
            <person name="Ladd B."/>
            <person name="Jarett J.K."/>
            <person name="Geller-Mcgrath D.E."/>
            <person name="Sieber C.M.K."/>
            <person name="Emerson J.B."/>
            <person name="Anantharaman K."/>
            <person name="Thomas B.C."/>
            <person name="Malmstrom R."/>
            <person name="Stieglmeier M."/>
            <person name="Klingl A."/>
            <person name="Woyke T."/>
            <person name="Ryan C.M."/>
            <person name="Banfield J.F."/>
        </authorList>
    </citation>
    <scope>NUCLEOTIDE SEQUENCE [LARGE SCALE GENOMIC DNA]</scope>
</reference>
<keyword evidence="4" id="KW-0997">Cell inner membrane</keyword>
<dbReference type="NCBIfam" id="TIGR03423">
    <property type="entry name" value="pbp2_mrdA"/>
    <property type="match status" value="1"/>
</dbReference>
<evidence type="ECO:0000256" key="10">
    <source>
        <dbReference type="ARBA" id="ARBA00022989"/>
    </source>
</evidence>
<keyword evidence="3" id="KW-1003">Cell membrane</keyword>
<dbReference type="InterPro" id="IPR050515">
    <property type="entry name" value="Beta-lactam/transpept"/>
</dbReference>
<keyword evidence="12" id="KW-0961">Cell wall biogenesis/degradation</keyword>
<evidence type="ECO:0000313" key="17">
    <source>
        <dbReference type="Proteomes" id="UP000229784"/>
    </source>
</evidence>
<dbReference type="GO" id="GO:0071972">
    <property type="term" value="F:peptidoglycan L,D-transpeptidase activity"/>
    <property type="evidence" value="ECO:0007669"/>
    <property type="project" value="TreeGrafter"/>
</dbReference>
<dbReference type="GO" id="GO:0008360">
    <property type="term" value="P:regulation of cell shape"/>
    <property type="evidence" value="ECO:0007669"/>
    <property type="project" value="UniProtKB-KW"/>
</dbReference>
<dbReference type="GO" id="GO:0006508">
    <property type="term" value="P:proteolysis"/>
    <property type="evidence" value="ECO:0007669"/>
    <property type="project" value="UniProtKB-KW"/>
</dbReference>
<organism evidence="16 17">
    <name type="scientific">bacterium (Candidatus Gribaldobacteria) CG08_land_8_20_14_0_20_39_15</name>
    <dbReference type="NCBI Taxonomy" id="2014273"/>
    <lineage>
        <taxon>Bacteria</taxon>
        <taxon>Candidatus Gribaldobacteria</taxon>
    </lineage>
</organism>
<evidence type="ECO:0000256" key="12">
    <source>
        <dbReference type="ARBA" id="ARBA00023316"/>
    </source>
</evidence>
<dbReference type="SUPFAM" id="SSF56601">
    <property type="entry name" value="beta-lactamase/transpeptidase-like"/>
    <property type="match status" value="1"/>
</dbReference>
<dbReference type="Proteomes" id="UP000229784">
    <property type="component" value="Unassembled WGS sequence"/>
</dbReference>
<sequence length="663" mass="74553">MNFFIKERAKEIDIEDIFLDKLAQQTERSHFVSSKKLEVPLAKKGFFSLFIFGFAIFIFLASSTFYLQAQGKAKYESLAQQNKFINFNLAAERGLIYDRNLTPLVKNESTFALWLKKSELSETDLNDILAQVAPVINKPIYFLSELIERNTQDYFLIEENLNHQQLVFLSALESEIPGFKIQKSILRHYEELRSLSHILGYLGKISQDEIEFLEKNNYEFSDLIGKEGVERSYETVLRENKGIVKVGRTAQGKIISQQVIQYPNSGQSLVLSIDAKLQKKSEQALVSVLQESGSVKGAVIILDSSNGEILAMVSWPAFDNNQFAGGISEMAFKKLNEDKNKPQLNRVIAGLYPTGSAIKPIIAAAGLEEGIITEQTSLYCPFKFCVPHQDNQTADCYFDNAYHGTSDVKRAIAESINPFFYFIGGGYTAPPSSSPYFDARLPKKFEGLGILKLAQYLEFFGFGQESKVDLPGEMPGRAPTPEWKEEYFTTPLTQKWYLGDTYNLSIGQGYFLTTPLQLAVAYVPIANKGKIFQPKITKEILLTDGQKKEISPILIKENFISTSTLRIVRQGMRQTVTSPAGSAYSLSDLSVSVAAKTGTAQIYPKKEIYHNWLVAFAPYNESNQNDNKKPPIVLVVLIEEVPGLQKAAQKVGREILQWYFTQP</sequence>
<evidence type="ECO:0000313" key="16">
    <source>
        <dbReference type="EMBL" id="PIU14817.1"/>
    </source>
</evidence>
<feature type="domain" description="Penicillin-binding protein dimerisation" evidence="15">
    <location>
        <begin position="90"/>
        <end position="258"/>
    </location>
</feature>
<dbReference type="GO" id="GO:0008658">
    <property type="term" value="F:penicillin binding"/>
    <property type="evidence" value="ECO:0007669"/>
    <property type="project" value="InterPro"/>
</dbReference>
<evidence type="ECO:0000256" key="9">
    <source>
        <dbReference type="ARBA" id="ARBA00022984"/>
    </source>
</evidence>
<dbReference type="Pfam" id="PF00905">
    <property type="entry name" value="Transpeptidase"/>
    <property type="match status" value="1"/>
</dbReference>
<keyword evidence="6 13" id="KW-0812">Transmembrane</keyword>
<feature type="transmembrane region" description="Helical" evidence="13">
    <location>
        <begin position="45"/>
        <end position="67"/>
    </location>
</feature>
<dbReference type="PANTHER" id="PTHR30627:SF2">
    <property type="entry name" value="PEPTIDOGLYCAN D,D-TRANSPEPTIDASE MRDA"/>
    <property type="match status" value="1"/>
</dbReference>
<evidence type="ECO:0000256" key="8">
    <source>
        <dbReference type="ARBA" id="ARBA00022960"/>
    </source>
</evidence>
<keyword evidence="10 13" id="KW-1133">Transmembrane helix</keyword>
<keyword evidence="8" id="KW-0133">Cell shape</keyword>
<dbReference type="PANTHER" id="PTHR30627">
    <property type="entry name" value="PEPTIDOGLYCAN D,D-TRANSPEPTIDASE"/>
    <property type="match status" value="1"/>
</dbReference>
<feature type="domain" description="Penicillin-binding protein transpeptidase" evidence="14">
    <location>
        <begin position="297"/>
        <end position="656"/>
    </location>
</feature>
<dbReference type="EMBL" id="PEXQ01000060">
    <property type="protein sequence ID" value="PIU14817.1"/>
    <property type="molecule type" value="Genomic_DNA"/>
</dbReference>
<dbReference type="InterPro" id="IPR012338">
    <property type="entry name" value="Beta-lactam/transpept-like"/>
</dbReference>
<protein>
    <submittedName>
        <fullName evidence="16">Penicillin-binding protein 2</fullName>
    </submittedName>
</protein>